<keyword evidence="2" id="KW-1185">Reference proteome</keyword>
<dbReference type="RefSeq" id="WP_105041806.1">
    <property type="nucleotide sequence ID" value="NZ_MQWA01000001.1"/>
</dbReference>
<comment type="caution">
    <text evidence="1">The sequence shown here is derived from an EMBL/GenBank/DDBJ whole genome shotgun (WGS) entry which is preliminary data.</text>
</comment>
<organism evidence="1 2">
    <name type="scientific">Rubritalea profundi</name>
    <dbReference type="NCBI Taxonomy" id="1658618"/>
    <lineage>
        <taxon>Bacteria</taxon>
        <taxon>Pseudomonadati</taxon>
        <taxon>Verrucomicrobiota</taxon>
        <taxon>Verrucomicrobiia</taxon>
        <taxon>Verrucomicrobiales</taxon>
        <taxon>Rubritaleaceae</taxon>
        <taxon>Rubritalea</taxon>
    </lineage>
</organism>
<proteinExistence type="predicted"/>
<accession>A0A2S7TZE1</accession>
<sequence>MMRISIFALISVLFSGLMTSCYYPPYQSQNSNQTVTPPVPKDETVINDEGQRQLEEARLRLENGGTPNGLPTVDPNITGVAPTAPATYPYATKVPGKQGFVFNPYTKNQVDVRGIPQGTLVRDPYDTDMTHKFRVP</sequence>
<gene>
    <name evidence="1" type="ORF">BSZ32_01655</name>
</gene>
<dbReference type="AlphaFoldDB" id="A0A2S7TZE1"/>
<reference evidence="1 2" key="1">
    <citation type="submission" date="2016-12" db="EMBL/GenBank/DDBJ databases">
        <title>Study of bacterial adaptation to deep sea.</title>
        <authorList>
            <person name="Song J."/>
            <person name="Yoshizawa S."/>
            <person name="Kogure K."/>
        </authorList>
    </citation>
    <scope>NUCLEOTIDE SEQUENCE [LARGE SCALE GENOMIC DNA]</scope>
    <source>
        <strain evidence="1 2">SAORIC-165</strain>
    </source>
</reference>
<dbReference type="EMBL" id="MQWA01000001">
    <property type="protein sequence ID" value="PQJ27323.1"/>
    <property type="molecule type" value="Genomic_DNA"/>
</dbReference>
<dbReference type="OrthoDB" id="200412at2"/>
<dbReference type="Proteomes" id="UP000239907">
    <property type="component" value="Unassembled WGS sequence"/>
</dbReference>
<evidence type="ECO:0000313" key="2">
    <source>
        <dbReference type="Proteomes" id="UP000239907"/>
    </source>
</evidence>
<dbReference type="PROSITE" id="PS51257">
    <property type="entry name" value="PROKAR_LIPOPROTEIN"/>
    <property type="match status" value="1"/>
</dbReference>
<evidence type="ECO:0000313" key="1">
    <source>
        <dbReference type="EMBL" id="PQJ27323.1"/>
    </source>
</evidence>
<name>A0A2S7TZE1_9BACT</name>
<protein>
    <submittedName>
        <fullName evidence="1">Uncharacterized protein</fullName>
    </submittedName>
</protein>